<keyword evidence="3" id="KW-1003">Cell membrane</keyword>
<dbReference type="RefSeq" id="WP_188827043.1">
    <property type="nucleotide sequence ID" value="NZ_BMMW01000001.1"/>
</dbReference>
<dbReference type="InterPro" id="IPR035906">
    <property type="entry name" value="MetI-like_sf"/>
</dbReference>
<sequence length="322" mass="33659">MTAWLLRRALAGVVAIWVVSLIVFAATVALPSDPARTILGPDARPEEIAKLHHRLGLDDGLLVRYGRWLADAVRFDFGKSLDTSVPVTTTVGGWLSNTLALLLVVLAVSVPLALWLGTVAALRRDSWLDRAVVNVAVLCKAIPGFVLAVVLILVFATSVFEFLPAASLLDPRRSALAQPTYVVLPAIALIVSTVPYLLRQVRAAVVAALDSDYVLAARLRGLPPRAVLARHVLPNALVPAIQGLALTTSVLIGGTVVIEVAFSYPGIGSGLDGAVGMRDLPVVQASVLAIAAGVVAVNLAADVATVLLTPRLRTATDLGALA</sequence>
<accession>A0A917Q8V9</accession>
<evidence type="ECO:0000256" key="6">
    <source>
        <dbReference type="ARBA" id="ARBA00023136"/>
    </source>
</evidence>
<dbReference type="EMBL" id="BMMW01000001">
    <property type="protein sequence ID" value="GGK36233.1"/>
    <property type="molecule type" value="Genomic_DNA"/>
</dbReference>
<dbReference type="Gene3D" id="1.10.3720.10">
    <property type="entry name" value="MetI-like"/>
    <property type="match status" value="1"/>
</dbReference>
<feature type="transmembrane region" description="Helical" evidence="7">
    <location>
        <begin position="287"/>
        <end position="308"/>
    </location>
</feature>
<evidence type="ECO:0000256" key="2">
    <source>
        <dbReference type="ARBA" id="ARBA00022448"/>
    </source>
</evidence>
<dbReference type="PANTHER" id="PTHR43163:SF3">
    <property type="entry name" value="PEPTIDE ABC TRANSPORTER PERMEASE PROTEIN"/>
    <property type="match status" value="1"/>
</dbReference>
<gene>
    <name evidence="9" type="primary">y4tP</name>
    <name evidence="9" type="ORF">GCM10011591_04880</name>
</gene>
<dbReference type="PANTHER" id="PTHR43163">
    <property type="entry name" value="DIPEPTIDE TRANSPORT SYSTEM PERMEASE PROTEIN DPPB-RELATED"/>
    <property type="match status" value="1"/>
</dbReference>
<dbReference type="Pfam" id="PF00528">
    <property type="entry name" value="BPD_transp_1"/>
    <property type="match status" value="1"/>
</dbReference>
<keyword evidence="2 7" id="KW-0813">Transport</keyword>
<dbReference type="InterPro" id="IPR000515">
    <property type="entry name" value="MetI-like"/>
</dbReference>
<feature type="transmembrane region" description="Helical" evidence="7">
    <location>
        <begin position="99"/>
        <end position="122"/>
    </location>
</feature>
<evidence type="ECO:0000259" key="8">
    <source>
        <dbReference type="PROSITE" id="PS50928"/>
    </source>
</evidence>
<keyword evidence="4 7" id="KW-0812">Transmembrane</keyword>
<dbReference type="GO" id="GO:0055085">
    <property type="term" value="P:transmembrane transport"/>
    <property type="evidence" value="ECO:0007669"/>
    <property type="project" value="InterPro"/>
</dbReference>
<dbReference type="CDD" id="cd06261">
    <property type="entry name" value="TM_PBP2"/>
    <property type="match status" value="1"/>
</dbReference>
<dbReference type="AlphaFoldDB" id="A0A917Q8V9"/>
<reference evidence="9" key="1">
    <citation type="journal article" date="2014" name="Int. J. Syst. Evol. Microbiol.">
        <title>Complete genome sequence of Corynebacterium casei LMG S-19264T (=DSM 44701T), isolated from a smear-ripened cheese.</title>
        <authorList>
            <consortium name="US DOE Joint Genome Institute (JGI-PGF)"/>
            <person name="Walter F."/>
            <person name="Albersmeier A."/>
            <person name="Kalinowski J."/>
            <person name="Ruckert C."/>
        </authorList>
    </citation>
    <scope>NUCLEOTIDE SEQUENCE</scope>
    <source>
        <strain evidence="9">CGMCC 4.7278</strain>
    </source>
</reference>
<dbReference type="Pfam" id="PF19300">
    <property type="entry name" value="BPD_transp_1_N"/>
    <property type="match status" value="1"/>
</dbReference>
<dbReference type="InterPro" id="IPR045621">
    <property type="entry name" value="BPD_transp_1_N"/>
</dbReference>
<dbReference type="GO" id="GO:0005886">
    <property type="term" value="C:plasma membrane"/>
    <property type="evidence" value="ECO:0007669"/>
    <property type="project" value="UniProtKB-SubCell"/>
</dbReference>
<dbReference type="Proteomes" id="UP000612956">
    <property type="component" value="Unassembled WGS sequence"/>
</dbReference>
<organism evidence="9 10">
    <name type="scientific">Nocardia camponoti</name>
    <dbReference type="NCBI Taxonomy" id="1616106"/>
    <lineage>
        <taxon>Bacteria</taxon>
        <taxon>Bacillati</taxon>
        <taxon>Actinomycetota</taxon>
        <taxon>Actinomycetes</taxon>
        <taxon>Mycobacteriales</taxon>
        <taxon>Nocardiaceae</taxon>
        <taxon>Nocardia</taxon>
    </lineage>
</organism>
<protein>
    <submittedName>
        <fullName evidence="9">Peptide ABC transporter permease</fullName>
    </submittedName>
</protein>
<evidence type="ECO:0000313" key="10">
    <source>
        <dbReference type="Proteomes" id="UP000612956"/>
    </source>
</evidence>
<comment type="subcellular location">
    <subcellularLocation>
        <location evidence="1 7">Cell membrane</location>
        <topology evidence="1 7">Multi-pass membrane protein</topology>
    </subcellularLocation>
</comment>
<reference evidence="9" key="2">
    <citation type="submission" date="2020-09" db="EMBL/GenBank/DDBJ databases">
        <authorList>
            <person name="Sun Q."/>
            <person name="Zhou Y."/>
        </authorList>
    </citation>
    <scope>NUCLEOTIDE SEQUENCE</scope>
    <source>
        <strain evidence="9">CGMCC 4.7278</strain>
    </source>
</reference>
<evidence type="ECO:0000256" key="7">
    <source>
        <dbReference type="RuleBase" id="RU363032"/>
    </source>
</evidence>
<evidence type="ECO:0000313" key="9">
    <source>
        <dbReference type="EMBL" id="GGK36233.1"/>
    </source>
</evidence>
<dbReference type="SUPFAM" id="SSF161098">
    <property type="entry name" value="MetI-like"/>
    <property type="match status" value="1"/>
</dbReference>
<comment type="caution">
    <text evidence="9">The sequence shown here is derived from an EMBL/GenBank/DDBJ whole genome shotgun (WGS) entry which is preliminary data.</text>
</comment>
<keyword evidence="10" id="KW-1185">Reference proteome</keyword>
<feature type="transmembrane region" description="Helical" evidence="7">
    <location>
        <begin position="244"/>
        <end position="267"/>
    </location>
</feature>
<keyword evidence="5 7" id="KW-1133">Transmembrane helix</keyword>
<comment type="similarity">
    <text evidence="7">Belongs to the binding-protein-dependent transport system permease family.</text>
</comment>
<feature type="transmembrane region" description="Helical" evidence="7">
    <location>
        <begin position="180"/>
        <end position="198"/>
    </location>
</feature>
<evidence type="ECO:0000256" key="3">
    <source>
        <dbReference type="ARBA" id="ARBA00022475"/>
    </source>
</evidence>
<evidence type="ECO:0000256" key="4">
    <source>
        <dbReference type="ARBA" id="ARBA00022692"/>
    </source>
</evidence>
<name>A0A917Q8V9_9NOCA</name>
<dbReference type="PROSITE" id="PS50928">
    <property type="entry name" value="ABC_TM1"/>
    <property type="match status" value="1"/>
</dbReference>
<evidence type="ECO:0000256" key="1">
    <source>
        <dbReference type="ARBA" id="ARBA00004651"/>
    </source>
</evidence>
<feature type="domain" description="ABC transmembrane type-1" evidence="8">
    <location>
        <begin position="95"/>
        <end position="301"/>
    </location>
</feature>
<evidence type="ECO:0000256" key="5">
    <source>
        <dbReference type="ARBA" id="ARBA00022989"/>
    </source>
</evidence>
<keyword evidence="6 7" id="KW-0472">Membrane</keyword>
<proteinExistence type="inferred from homology"/>
<feature type="transmembrane region" description="Helical" evidence="7">
    <location>
        <begin position="134"/>
        <end position="160"/>
    </location>
</feature>